<evidence type="ECO:0000313" key="14">
    <source>
        <dbReference type="EMBL" id="AAM20034.1"/>
    </source>
</evidence>
<dbReference type="GeneID" id="817568"/>
<evidence type="ECO:0000313" key="17">
    <source>
        <dbReference type="TAIR" id="AT2G30160"/>
    </source>
</evidence>
<evidence type="ECO:0000256" key="10">
    <source>
        <dbReference type="RuleBase" id="RU000488"/>
    </source>
</evidence>
<dbReference type="EMBL" id="CP002685">
    <property type="protein sequence ID" value="AEC08353.1"/>
    <property type="molecule type" value="Genomic_DNA"/>
</dbReference>
<dbReference type="OMA" id="TRMQTIR"/>
<dbReference type="GO" id="GO:0005739">
    <property type="term" value="C:mitochondrion"/>
    <property type="evidence" value="ECO:0000314"/>
    <property type="project" value="TAIR"/>
</dbReference>
<keyword evidence="18 19" id="KW-1267">Proteomics identification</keyword>
<dbReference type="RefSeq" id="NP_180577.1">
    <property type="nucleotide sequence ID" value="NM_128571.3"/>
</dbReference>
<evidence type="ECO:0000313" key="12">
    <source>
        <dbReference type="EMBL" id="AAC16956.1"/>
    </source>
</evidence>
<dbReference type="GO" id="GO:0045333">
    <property type="term" value="P:cellular respiration"/>
    <property type="evidence" value="ECO:0000316"/>
    <property type="project" value="TAIR"/>
</dbReference>
<dbReference type="FunCoup" id="O64731">
    <property type="interactions" value="2746"/>
</dbReference>
<dbReference type="PRINTS" id="PR00926">
    <property type="entry name" value="MITOCARRIER"/>
</dbReference>
<dbReference type="Gene3D" id="1.50.40.10">
    <property type="entry name" value="Mitochondrial carrier domain"/>
    <property type="match status" value="2"/>
</dbReference>
<reference evidence="16" key="8">
    <citation type="journal article" date="2017" name="Plant J.">
        <title>Araport11: a complete reannotation of the Arabidopsis thaliana reference genome.</title>
        <authorList>
            <person name="Cheng C.Y."/>
            <person name="Krishnakumar V."/>
            <person name="Chan A.P."/>
            <person name="Thibaud-Nissen F."/>
            <person name="Schobel S."/>
            <person name="Town C.D."/>
        </authorList>
    </citation>
    <scope>GENOME REANNOTATION</scope>
    <source>
        <strain evidence="16">cv. Columbia</strain>
    </source>
</reference>
<dbReference type="KEGG" id="ath:AT2G30160"/>
<dbReference type="AlphaFoldDB" id="O64731"/>
<evidence type="ECO:0000256" key="1">
    <source>
        <dbReference type="ARBA" id="ARBA00004225"/>
    </source>
</evidence>
<keyword evidence="7" id="KW-0496">Mitochondrion</keyword>
<sequence length="331" mass="35961">MATEATTKFPESDLRPIPQPPDFHPAIIVPAQNTTLKFWQLMVAGSIAGSVEHMAMFPVDTVKTHMQALRSCPIKPIGIRQAFRSIIKTDGPSALYRGIWAMGLGAGPAHAVYFSFYEVSKKFLSGGNPNNSAAHAISGVFATISSDAVFTPMDMVKQRLQIGNGTYKGVWDCIKRVTREEGFGAFYASYRTTVLMNAPFTAVHFTTYEAVKRGLREMLPEHAVGAEDEEGWLIYATAGAAAGGLAAAVTTPLDVVKTQLQCQGVCGCDRFKSSSISDVFRTIVKKDGYRGLARGWLPRMLFHAPAAAICWSTYETVKSFFQDLNGEANAA</sequence>
<feature type="repeat" description="Solcar" evidence="9">
    <location>
        <begin position="230"/>
        <end position="320"/>
    </location>
</feature>
<dbReference type="PROSITE" id="PS50920">
    <property type="entry name" value="SOLCAR"/>
    <property type="match status" value="3"/>
</dbReference>
<reference evidence="15 16" key="1">
    <citation type="journal article" date="1999" name="Nature">
        <title>Sequence and analysis of chromosome 2 of the plant Arabidopsis thaliana.</title>
        <authorList>
            <person name="Lin X."/>
            <person name="Kaul S."/>
            <person name="Rounsley S."/>
            <person name="Shea T.P."/>
            <person name="Benito M.I."/>
            <person name="Town C.D."/>
            <person name="Fujii C.Y."/>
            <person name="Mason T."/>
            <person name="Bowman C.L."/>
            <person name="Barnstead M."/>
            <person name="Feldblyum T.V."/>
            <person name="Buell C.R."/>
            <person name="Ketchum K.A."/>
            <person name="Lee J."/>
            <person name="Ronning C.M."/>
            <person name="Koo H.L."/>
            <person name="Moffat K.S."/>
            <person name="Cronin L.A."/>
            <person name="Shen M."/>
            <person name="Pai G."/>
            <person name="Van Aken S."/>
            <person name="Umayam L."/>
            <person name="Tallon L.J."/>
            <person name="Gill J.E."/>
            <person name="Adams M.D."/>
            <person name="Carrera A.J."/>
            <person name="Creasy T.H."/>
            <person name="Goodman H.M."/>
            <person name="Somerville C.R."/>
            <person name="Copenhaver G.P."/>
            <person name="Preuss D."/>
            <person name="Nierman W.C."/>
            <person name="White O."/>
            <person name="Eisen J.A."/>
            <person name="Salzberg S.L."/>
            <person name="Fraser C.M."/>
            <person name="Venter J.C."/>
        </authorList>
    </citation>
    <scope>NUCLEOTIDE SEQUENCE [LARGE SCALE GENOMIC DNA]</scope>
    <source>
        <strain evidence="16">cv. Columbia</strain>
    </source>
</reference>
<reference evidence="15" key="6">
    <citation type="submission" date="2011-02" db="EMBL/GenBank/DDBJ databases">
        <authorList>
            <consortium name="TAIR"/>
            <person name="Swarbreck D."/>
            <person name="Lamesch P."/>
            <person name="Wilks C."/>
            <person name="Huala E."/>
        </authorList>
    </citation>
    <scope>NUCLEOTIDE SEQUENCE</scope>
</reference>
<dbReference type="eggNOG" id="KOG0760">
    <property type="taxonomic scope" value="Eukaryota"/>
</dbReference>
<dbReference type="TAIR" id="AT2G30160">
    <property type="gene designation" value="MIT1"/>
</dbReference>
<dbReference type="ProteomicsDB" id="185435"/>
<dbReference type="DNASU" id="817568"/>
<evidence type="ECO:0000256" key="7">
    <source>
        <dbReference type="ARBA" id="ARBA00023128"/>
    </source>
</evidence>
<gene>
    <name evidence="17" type="primary">MIT1</name>
    <name evidence="11 15" type="ordered locus">At2g30160</name>
    <name evidence="15" type="ORF">T27E13.10</name>
    <name evidence="15" type="ORF">T27E13_10</name>
</gene>
<dbReference type="PANTHER" id="PTHR45758:SF11">
    <property type="entry name" value="MITOCHONDRIAL SUBSTRATE CARRIER FAMILY PROTEIN"/>
    <property type="match status" value="1"/>
</dbReference>
<dbReference type="EMBL" id="AY063977">
    <property type="protein sequence ID" value="AAL36333.1"/>
    <property type="molecule type" value="mRNA"/>
</dbReference>
<evidence type="ECO:0007829" key="18">
    <source>
        <dbReference type="PeptideAtlas" id="O64731"/>
    </source>
</evidence>
<dbReference type="STRING" id="3702.O64731"/>
<comment type="subcellular location">
    <subcellularLocation>
        <location evidence="1">Mitochondrion membrane</location>
        <topology evidence="1">Multi-pass membrane protein</topology>
    </subcellularLocation>
</comment>
<proteinExistence type="evidence at protein level"/>
<keyword evidence="5" id="KW-0677">Repeat</keyword>
<dbReference type="FunFam" id="1.50.40.10:FF:000174">
    <property type="entry name" value="Mitochondrial substrate carrier family protein"/>
    <property type="match status" value="1"/>
</dbReference>
<evidence type="ECO:0000256" key="8">
    <source>
        <dbReference type="ARBA" id="ARBA00023136"/>
    </source>
</evidence>
<evidence type="ECO:0000313" key="15">
    <source>
        <dbReference type="EMBL" id="AEC08353.1"/>
    </source>
</evidence>
<evidence type="ECO:0000256" key="5">
    <source>
        <dbReference type="ARBA" id="ARBA00022737"/>
    </source>
</evidence>
<keyword evidence="6" id="KW-1133">Transmembrane helix</keyword>
<evidence type="ECO:0007829" key="19">
    <source>
        <dbReference type="ProteomicsDB" id="O64731"/>
    </source>
</evidence>
<dbReference type="PANTHER" id="PTHR45758">
    <property type="entry name" value="MITOFERRIN-1-RELATED"/>
    <property type="match status" value="1"/>
</dbReference>
<protein>
    <submittedName>
        <fullName evidence="15">Mitochondrial substrate carrier family protein</fullName>
    </submittedName>
    <submittedName>
        <fullName evidence="12">Putative mitochondrial carrier protein</fullName>
    </submittedName>
</protein>
<evidence type="ECO:0000256" key="9">
    <source>
        <dbReference type="PROSITE-ProRule" id="PRU00282"/>
    </source>
</evidence>
<evidence type="ECO:0000256" key="6">
    <source>
        <dbReference type="ARBA" id="ARBA00022989"/>
    </source>
</evidence>
<evidence type="ECO:0000256" key="4">
    <source>
        <dbReference type="ARBA" id="ARBA00022692"/>
    </source>
</evidence>
<name>O64731_ARATH</name>
<feature type="repeat" description="Solcar" evidence="9">
    <location>
        <begin position="36"/>
        <end position="123"/>
    </location>
</feature>
<reference evidence="14" key="5">
    <citation type="submission" date="2002-04" db="EMBL/GenBank/DDBJ databases">
        <title>Arabidopsis Open Reading Frame (ORF) Clones.</title>
        <authorList>
            <person name="Yamada K."/>
            <person name="Banh J."/>
            <person name="Chan M.M."/>
            <person name="Chang C.H."/>
            <person name="Chang E."/>
            <person name="Dale J.M."/>
            <person name="Deng J.M."/>
            <person name="Goldsmith A.D."/>
            <person name="Lee J.M."/>
            <person name="Onodera C.S."/>
            <person name="Quach H.L."/>
            <person name="Tang C."/>
            <person name="Toriumi M."/>
            <person name="Wu H.C."/>
            <person name="Yamamura Y."/>
            <person name="Yu G."/>
            <person name="Bowser L."/>
            <person name="Carninci P."/>
            <person name="Chen H."/>
            <person name="Cheuk R."/>
            <person name="Hayashizaki Y."/>
            <person name="Ishida J."/>
            <person name="Jones T."/>
            <person name="Kamiya A."/>
            <person name="Karlin-Neumann G."/>
            <person name="Kawai J."/>
            <person name="Kim C."/>
            <person name="Lam B."/>
            <person name="Lin J."/>
            <person name="Meyers M.C."/>
            <person name="Miranda M."/>
            <person name="Narusaka M."/>
            <person name="Nguyen M."/>
            <person name="Palm C.J."/>
            <person name="Sakurai T."/>
            <person name="Satou M."/>
            <person name="Seki M."/>
            <person name="Shinn P."/>
            <person name="Southwick A."/>
            <person name="Shinozaki K."/>
            <person name="Davis R.W."/>
            <person name="Ecker J.R."/>
            <person name="Theologis A."/>
        </authorList>
    </citation>
    <scope>NUCLEOTIDE SEQUENCE</scope>
</reference>
<evidence type="ECO:0000313" key="16">
    <source>
        <dbReference type="Proteomes" id="UP000006548"/>
    </source>
</evidence>
<evidence type="ECO:0000256" key="3">
    <source>
        <dbReference type="ARBA" id="ARBA00022448"/>
    </source>
</evidence>
<dbReference type="EMBL" id="AC004165">
    <property type="protein sequence ID" value="AAC16956.1"/>
    <property type="molecule type" value="Genomic_DNA"/>
</dbReference>
<dbReference type="HOGENOM" id="CLU_015166_3_1_1"/>
<reference evidence="15" key="7">
    <citation type="submission" date="2016-05" db="EMBL/GenBank/DDBJ databases">
        <authorList>
            <person name="Krishnakumar V."/>
            <person name="Cheng C.-Y."/>
            <person name="Chan A.P."/>
            <person name="Schobel S."/>
            <person name="Kim M."/>
            <person name="Ferlanti E.S."/>
            <person name="Belyaeva I."/>
            <person name="Rosen B.D."/>
            <person name="Micklem G."/>
            <person name="Miller J.R."/>
            <person name="Vaughn M."/>
            <person name="Town C.D."/>
        </authorList>
    </citation>
    <scope>NUCLEOTIDE SEQUENCE</scope>
</reference>
<keyword evidence="16" id="KW-1185">Reference proteome</keyword>
<reference evidence="12" key="2">
    <citation type="submission" date="2000-03" db="EMBL/GenBank/DDBJ databases">
        <authorList>
            <person name="Rounsley S.D."/>
            <person name="Lin X."/>
            <person name="Ketchum K.A."/>
            <person name="Crosby M.L."/>
            <person name="Brandon R.C."/>
            <person name="Sykes S.M."/>
            <person name="Kaul S."/>
            <person name="Mason T.M."/>
            <person name="Kerlavage A.R."/>
            <person name="Adams M.D."/>
            <person name="Somerville C.R."/>
            <person name="Venter J.C."/>
        </authorList>
    </citation>
    <scope>NUCLEOTIDE SEQUENCE</scope>
</reference>
<reference evidence="13" key="3">
    <citation type="submission" date="2001-11" db="EMBL/GenBank/DDBJ databases">
        <title>Arabidopsis Full Length cDNA Clones.</title>
        <authorList>
            <person name="Yamada K."/>
            <person name="Liu S.X."/>
            <person name="Sakano H."/>
            <person name="Pham P.K."/>
            <person name="Banh J."/>
            <person name="Chung M.K."/>
            <person name="Goldsmith A.D."/>
            <person name="Lee J.M."/>
            <person name="Quach H.L."/>
            <person name="Toriumi M."/>
            <person name="Yu G."/>
            <person name="Bowser L."/>
            <person name="Carninci P."/>
            <person name="Chen H."/>
            <person name="Cheuk R."/>
            <person name="Hayashizaki Y."/>
            <person name="Ishida J."/>
            <person name="Jones T."/>
            <person name="Kamiya A."/>
            <person name="Karlin-Neumann G."/>
            <person name="Kawai J."/>
            <person name="Kim C."/>
            <person name="Lam B."/>
            <person name="Lin J."/>
            <person name="Miranda M."/>
            <person name="Narusaka M."/>
            <person name="Nguyen M."/>
            <person name="Palm C.J."/>
            <person name="Sakurai T."/>
            <person name="Satou M."/>
            <person name="Seki M."/>
            <person name="Shinn P."/>
            <person name="Southwick A."/>
            <person name="Shinozaki K."/>
            <person name="Davis R.W."/>
            <person name="Ecker J.R."/>
            <person name="Theologis A."/>
        </authorList>
    </citation>
    <scope>NUCLEOTIDE SEQUENCE</scope>
</reference>
<dbReference type="EMBL" id="AY096394">
    <property type="protein sequence ID" value="AAM20034.1"/>
    <property type="molecule type" value="mRNA"/>
</dbReference>
<dbReference type="IntAct" id="O64731">
    <property type="interactions" value="6"/>
</dbReference>
<dbReference type="Pfam" id="PF00153">
    <property type="entry name" value="Mito_carr"/>
    <property type="match status" value="3"/>
</dbReference>
<dbReference type="SUPFAM" id="SSF103506">
    <property type="entry name" value="Mitochondrial carrier"/>
    <property type="match status" value="1"/>
</dbReference>
<comment type="similarity">
    <text evidence="2 10">Belongs to the mitochondrial carrier (TC 2.A.29) family.</text>
</comment>
<evidence type="ECO:0000256" key="2">
    <source>
        <dbReference type="ARBA" id="ARBA00006375"/>
    </source>
</evidence>
<dbReference type="InterPro" id="IPR018108">
    <property type="entry name" value="MCP_transmembrane"/>
</dbReference>
<dbReference type="Araport" id="AT2G30160"/>
<dbReference type="InterPro" id="IPR002067">
    <property type="entry name" value="MCP"/>
</dbReference>
<dbReference type="GO" id="GO:0031966">
    <property type="term" value="C:mitochondrial membrane"/>
    <property type="evidence" value="ECO:0000314"/>
    <property type="project" value="TAIR"/>
</dbReference>
<reference evidence="12" key="4">
    <citation type="submission" date="2002-02" db="EMBL/GenBank/DDBJ databases">
        <authorList>
            <person name="Town C.D."/>
            <person name="Kaul S."/>
        </authorList>
    </citation>
    <scope>NUCLEOTIDE SEQUENCE</scope>
</reference>
<keyword evidence="8 9" id="KW-0472">Membrane</keyword>
<evidence type="ECO:0000313" key="11">
    <source>
        <dbReference type="Araport" id="AT2G30160"/>
    </source>
</evidence>
<keyword evidence="4 9" id="KW-0812">Transmembrane</keyword>
<evidence type="ECO:0000313" key="13">
    <source>
        <dbReference type="EMBL" id="AAL36333.1"/>
    </source>
</evidence>
<feature type="repeat" description="Solcar" evidence="9">
    <location>
        <begin position="130"/>
        <end position="214"/>
    </location>
</feature>
<accession>O64731</accession>
<dbReference type="Proteomes" id="UP000006548">
    <property type="component" value="Chromosome 2"/>
</dbReference>
<dbReference type="PIR" id="T00582">
    <property type="entry name" value="T00582"/>
</dbReference>
<dbReference type="GO" id="GO:0015093">
    <property type="term" value="F:ferrous iron transmembrane transporter activity"/>
    <property type="evidence" value="ECO:0000318"/>
    <property type="project" value="GO_Central"/>
</dbReference>
<dbReference type="PaxDb" id="3702-AT2G30160.1"/>
<dbReference type="SMR" id="O64731"/>
<dbReference type="ExpressionAtlas" id="O64731">
    <property type="expression patterns" value="baseline and differential"/>
</dbReference>
<dbReference type="GO" id="GO:0005381">
    <property type="term" value="F:iron ion transmembrane transporter activity"/>
    <property type="evidence" value="ECO:0000316"/>
    <property type="project" value="TAIR"/>
</dbReference>
<dbReference type="GO" id="GO:0060586">
    <property type="term" value="P:multicellular organismal-level iron ion homeostasis"/>
    <property type="evidence" value="ECO:0000316"/>
    <property type="project" value="TAIR"/>
</dbReference>
<dbReference type="GO" id="GO:0048250">
    <property type="term" value="P:iron import into the mitochondrion"/>
    <property type="evidence" value="ECO:0000316"/>
    <property type="project" value="TAIR"/>
</dbReference>
<dbReference type="FunFam" id="1.50.40.10:FF:000376">
    <property type="entry name" value="Mitochondrial substrate carrier family protein"/>
    <property type="match status" value="1"/>
</dbReference>
<organism evidence="12">
    <name type="scientific">Arabidopsis thaliana</name>
    <name type="common">Mouse-ear cress</name>
    <dbReference type="NCBI Taxonomy" id="3702"/>
    <lineage>
        <taxon>Eukaryota</taxon>
        <taxon>Viridiplantae</taxon>
        <taxon>Streptophyta</taxon>
        <taxon>Embryophyta</taxon>
        <taxon>Tracheophyta</taxon>
        <taxon>Spermatophyta</taxon>
        <taxon>Magnoliopsida</taxon>
        <taxon>eudicotyledons</taxon>
        <taxon>Gunneridae</taxon>
        <taxon>Pentapetalae</taxon>
        <taxon>rosids</taxon>
        <taxon>malvids</taxon>
        <taxon>Brassicales</taxon>
        <taxon>Brassicaceae</taxon>
        <taxon>Camelineae</taxon>
        <taxon>Arabidopsis</taxon>
    </lineage>
</organism>
<keyword evidence="3 10" id="KW-0813">Transport</keyword>
<dbReference type="InterPro" id="IPR023395">
    <property type="entry name" value="MCP_dom_sf"/>
</dbReference>